<dbReference type="RefSeq" id="XP_044384466.1">
    <property type="nucleotide sequence ID" value="XM_044528531.1"/>
</dbReference>
<keyword evidence="5" id="KW-1185">Reference proteome</keyword>
<dbReference type="CDD" id="cd05381">
    <property type="entry name" value="CAP_PR-1"/>
    <property type="match status" value="1"/>
</dbReference>
<sequence length="312" mass="33634">MHADQLVPVVVAAVAVVCLLIAGRADGQFEYVPAVASQEVEPLATNLNPGQLLPQPEVMPVPSNLLARPEYVAQTGFMPGASLAGAFTGGYVPQQPTTEPQPQPLPESQTPKWMPETQTTKWVPEPQTPKWMPTPTSPATPSVPVQPSTSGGSYAGGAANKQLDDDGEPVDGLSPKAIENVLKEHNAFRAKEHVPPLTWNATVAQYAQHYANERKGDCALKHSTGPYGENLMYGEGGAWTWRHTVDEWSDEKQNYHYGSNSCDAGKQCGHYTAVVWKHTTAVGCGRVTCTSGDTLMVCSYYPPGNYDGEKPF</sequence>
<dbReference type="Pfam" id="PF00188">
    <property type="entry name" value="CAP"/>
    <property type="match status" value="1"/>
</dbReference>
<dbReference type="PRINTS" id="PR00837">
    <property type="entry name" value="V5TPXLIKE"/>
</dbReference>
<dbReference type="InterPro" id="IPR001283">
    <property type="entry name" value="CRISP-related"/>
</dbReference>
<dbReference type="SMART" id="SM00198">
    <property type="entry name" value="SCP"/>
    <property type="match status" value="1"/>
</dbReference>
<dbReference type="InterPro" id="IPR035940">
    <property type="entry name" value="CAP_sf"/>
</dbReference>
<dbReference type="GeneID" id="123106332"/>
<dbReference type="KEGG" id="taes:123106332"/>
<feature type="domain" description="SCP" evidence="3">
    <location>
        <begin position="176"/>
        <end position="308"/>
    </location>
</feature>
<dbReference type="PANTHER" id="PTHR10334">
    <property type="entry name" value="CYSTEINE-RICH SECRETORY PROTEIN-RELATED"/>
    <property type="match status" value="1"/>
</dbReference>
<protein>
    <recommendedName>
        <fullName evidence="3">SCP domain-containing protein</fullName>
    </recommendedName>
</protein>
<feature type="chain" id="PRO_5043176513" description="SCP domain-containing protein" evidence="2">
    <location>
        <begin position="28"/>
        <end position="312"/>
    </location>
</feature>
<dbReference type="AlphaFoldDB" id="A0A3B6KCA4"/>
<proteinExistence type="predicted"/>
<dbReference type="InterPro" id="IPR014044">
    <property type="entry name" value="CAP_dom"/>
</dbReference>
<dbReference type="PaxDb" id="4565-Traes_5AS_43BA6A13E.1"/>
<dbReference type="Proteomes" id="UP000019116">
    <property type="component" value="Chromosome 5A"/>
</dbReference>
<evidence type="ECO:0000259" key="3">
    <source>
        <dbReference type="SMART" id="SM00198"/>
    </source>
</evidence>
<evidence type="ECO:0000313" key="5">
    <source>
        <dbReference type="Proteomes" id="UP000019116"/>
    </source>
</evidence>
<dbReference type="Gramene" id="TraesLDM5A03G02570440.1">
    <property type="protein sequence ID" value="TraesLDM5A03G02570440.1"/>
    <property type="gene ID" value="TraesLDM5A03G02570440"/>
</dbReference>
<feature type="signal peptide" evidence="2">
    <location>
        <begin position="1"/>
        <end position="27"/>
    </location>
</feature>
<organism evidence="4">
    <name type="scientific">Triticum aestivum</name>
    <name type="common">Wheat</name>
    <dbReference type="NCBI Taxonomy" id="4565"/>
    <lineage>
        <taxon>Eukaryota</taxon>
        <taxon>Viridiplantae</taxon>
        <taxon>Streptophyta</taxon>
        <taxon>Embryophyta</taxon>
        <taxon>Tracheophyta</taxon>
        <taxon>Spermatophyta</taxon>
        <taxon>Magnoliopsida</taxon>
        <taxon>Liliopsida</taxon>
        <taxon>Poales</taxon>
        <taxon>Poaceae</taxon>
        <taxon>BOP clade</taxon>
        <taxon>Pooideae</taxon>
        <taxon>Triticodae</taxon>
        <taxon>Triticeae</taxon>
        <taxon>Triticinae</taxon>
        <taxon>Triticum</taxon>
    </lineage>
</organism>
<dbReference type="PROSITE" id="PS01010">
    <property type="entry name" value="CRISP_2"/>
    <property type="match status" value="1"/>
</dbReference>
<dbReference type="Gramene" id="TraesCS5A03G0029400.1">
    <property type="protein sequence ID" value="TraesCS5A03G0029400.1.CDS"/>
    <property type="gene ID" value="TraesCS5A03G0029400"/>
</dbReference>
<dbReference type="Gene3D" id="3.40.33.10">
    <property type="entry name" value="CAP"/>
    <property type="match status" value="1"/>
</dbReference>
<dbReference type="PROSITE" id="PS01009">
    <property type="entry name" value="CRISP_1"/>
    <property type="match status" value="1"/>
</dbReference>
<dbReference type="OrthoDB" id="337038at2759"/>
<keyword evidence="2" id="KW-0732">Signal</keyword>
<feature type="region of interest" description="Disordered" evidence="1">
    <location>
        <begin position="89"/>
        <end position="170"/>
    </location>
</feature>
<evidence type="ECO:0000313" key="4">
    <source>
        <dbReference type="EnsemblPlants" id="TraesCS5A02G012900.1"/>
    </source>
</evidence>
<dbReference type="SMR" id="A0A3B6KCA4"/>
<feature type="compositionally biased region" description="Low complexity" evidence="1">
    <location>
        <begin position="133"/>
        <end position="159"/>
    </location>
</feature>
<evidence type="ECO:0000256" key="1">
    <source>
        <dbReference type="SAM" id="MobiDB-lite"/>
    </source>
</evidence>
<name>A0A3B6KCA4_WHEAT</name>
<reference evidence="4" key="1">
    <citation type="submission" date="2018-08" db="EMBL/GenBank/DDBJ databases">
        <authorList>
            <person name="Rossello M."/>
        </authorList>
    </citation>
    <scope>NUCLEOTIDE SEQUENCE [LARGE SCALE GENOMIC DNA]</scope>
    <source>
        <strain evidence="4">cv. Chinese Spring</strain>
    </source>
</reference>
<accession>A0A3B6KCA4</accession>
<dbReference type="FunFam" id="3.40.33.10:FF:000004">
    <property type="entry name" value="CAP, cysteine-rich secretory protein, antigen 5"/>
    <property type="match status" value="1"/>
</dbReference>
<dbReference type="EnsemblPlants" id="TraesCS5A02G012900.1">
    <property type="protein sequence ID" value="TraesCS5A02G012900.1"/>
    <property type="gene ID" value="TraesCS5A02G012900"/>
</dbReference>
<reference evidence="4" key="2">
    <citation type="submission" date="2018-10" db="UniProtKB">
        <authorList>
            <consortium name="EnsemblPlants"/>
        </authorList>
    </citation>
    <scope>IDENTIFICATION</scope>
</reference>
<dbReference type="Gramene" id="TraesCS5A02G012900.1">
    <property type="protein sequence ID" value="TraesCS5A02G012900.1"/>
    <property type="gene ID" value="TraesCS5A02G012900"/>
</dbReference>
<evidence type="ECO:0000256" key="2">
    <source>
        <dbReference type="SAM" id="SignalP"/>
    </source>
</evidence>
<gene>
    <name evidence="4" type="primary">LOC123106332</name>
</gene>
<dbReference type="InterPro" id="IPR018244">
    <property type="entry name" value="Allrgn_V5/Tpx1_CS"/>
</dbReference>
<dbReference type="OMA" id="RNGHGEN"/>
<dbReference type="STRING" id="4565.A0A3B6KCA4"/>
<dbReference type="GO" id="GO:0005615">
    <property type="term" value="C:extracellular space"/>
    <property type="evidence" value="ECO:0000318"/>
    <property type="project" value="GO_Central"/>
</dbReference>
<dbReference type="SUPFAM" id="SSF55797">
    <property type="entry name" value="PR-1-like"/>
    <property type="match status" value="1"/>
</dbReference>